<reference evidence="2" key="1">
    <citation type="journal article" date="2014" name="Int. J. Syst. Evol. Microbiol.">
        <title>Complete genome of a new Firmicutes species belonging to the dominant human colonic microbiota ('Ruminococcus bicirculans') reveals two chromosomes and a selective capacity to utilize plant glucans.</title>
        <authorList>
            <consortium name="NISC Comparative Sequencing Program"/>
            <person name="Wegmann U."/>
            <person name="Louis P."/>
            <person name="Goesmann A."/>
            <person name="Henrissat B."/>
            <person name="Duncan S.H."/>
            <person name="Flint H.J."/>
        </authorList>
    </citation>
    <scope>NUCLEOTIDE SEQUENCE</scope>
    <source>
        <strain evidence="2">NBRC 103408</strain>
    </source>
</reference>
<feature type="domain" description="HD" evidence="1">
    <location>
        <begin position="40"/>
        <end position="114"/>
    </location>
</feature>
<reference evidence="2" key="2">
    <citation type="submission" date="2023-01" db="EMBL/GenBank/DDBJ databases">
        <title>Draft genome sequence of Sneathiella chinensis strain NBRC 103408.</title>
        <authorList>
            <person name="Sun Q."/>
            <person name="Mori K."/>
        </authorList>
    </citation>
    <scope>NUCLEOTIDE SEQUENCE</scope>
    <source>
        <strain evidence="2">NBRC 103408</strain>
    </source>
</reference>
<dbReference type="Gene3D" id="1.10.3210.10">
    <property type="entry name" value="Hypothetical protein af1432"/>
    <property type="match status" value="1"/>
</dbReference>
<dbReference type="EMBL" id="BSNF01000006">
    <property type="protein sequence ID" value="GLQ06743.1"/>
    <property type="molecule type" value="Genomic_DNA"/>
</dbReference>
<dbReference type="Proteomes" id="UP001161409">
    <property type="component" value="Unassembled WGS sequence"/>
</dbReference>
<proteinExistence type="predicted"/>
<dbReference type="InterPro" id="IPR003607">
    <property type="entry name" value="HD/PDEase_dom"/>
</dbReference>
<dbReference type="PANTHER" id="PTHR40202">
    <property type="match status" value="1"/>
</dbReference>
<dbReference type="CDD" id="cd00077">
    <property type="entry name" value="HDc"/>
    <property type="match status" value="1"/>
</dbReference>
<dbReference type="InterPro" id="IPR006674">
    <property type="entry name" value="HD_domain"/>
</dbReference>
<gene>
    <name evidence="2" type="ORF">GCM10007924_19640</name>
</gene>
<protein>
    <submittedName>
        <fullName evidence="2">Phosphodiesterase</fullName>
    </submittedName>
</protein>
<comment type="caution">
    <text evidence="2">The sequence shown here is derived from an EMBL/GenBank/DDBJ whole genome shotgun (WGS) entry which is preliminary data.</text>
</comment>
<organism evidence="2 3">
    <name type="scientific">Sneathiella chinensis</name>
    <dbReference type="NCBI Taxonomy" id="349750"/>
    <lineage>
        <taxon>Bacteria</taxon>
        <taxon>Pseudomonadati</taxon>
        <taxon>Pseudomonadota</taxon>
        <taxon>Alphaproteobacteria</taxon>
        <taxon>Sneathiellales</taxon>
        <taxon>Sneathiellaceae</taxon>
        <taxon>Sneathiella</taxon>
    </lineage>
</organism>
<name>A0ABQ5U4H6_9PROT</name>
<evidence type="ECO:0000313" key="2">
    <source>
        <dbReference type="EMBL" id="GLQ06743.1"/>
    </source>
</evidence>
<dbReference type="SUPFAM" id="SSF109604">
    <property type="entry name" value="HD-domain/PDEase-like"/>
    <property type="match status" value="1"/>
</dbReference>
<dbReference type="PANTHER" id="PTHR40202:SF1">
    <property type="entry name" value="HD DOMAIN-CONTAINING PROTEIN"/>
    <property type="match status" value="1"/>
</dbReference>
<keyword evidence="3" id="KW-1185">Reference proteome</keyword>
<evidence type="ECO:0000259" key="1">
    <source>
        <dbReference type="Pfam" id="PF01966"/>
    </source>
</evidence>
<dbReference type="Pfam" id="PF01966">
    <property type="entry name" value="HD"/>
    <property type="match status" value="1"/>
</dbReference>
<accession>A0ABQ5U4H6</accession>
<dbReference type="RefSeq" id="WP_169560881.1">
    <property type="nucleotide sequence ID" value="NZ_BSNF01000006.1"/>
</dbReference>
<evidence type="ECO:0000313" key="3">
    <source>
        <dbReference type="Proteomes" id="UP001161409"/>
    </source>
</evidence>
<sequence>MTITATSKPALNAETIVPFIGDIFKRRGADSYLGEQVTMSEHMLQAAQLAEKLGASDEAIAAALLHDIGHYTSEFPADAIAAGQDNFHEQAGADLLAAFFPAAVTDCIRHHVAAKRYLCAVNPDYFNQLSEASVQTLRLQGGPMSEDEAAAFAKLPNLDLILQVRYWDDAAKMKNKKTPDFDYYAPVLQRLVEAHEASRA</sequence>
<dbReference type="InterPro" id="IPR052567">
    <property type="entry name" value="OP_Dioxygenase"/>
</dbReference>